<dbReference type="Pfam" id="PF08534">
    <property type="entry name" value="Redoxin"/>
    <property type="match status" value="1"/>
</dbReference>
<gene>
    <name evidence="6" type="primary">tlpA_1</name>
    <name evidence="6" type="ORF">JAN5088_02565</name>
</gene>
<dbReference type="InterPro" id="IPR050553">
    <property type="entry name" value="Thioredoxin_ResA/DsbE_sf"/>
</dbReference>
<keyword evidence="2" id="KW-0201">Cytochrome c-type biogenesis</keyword>
<dbReference type="Proteomes" id="UP000048908">
    <property type="component" value="Unassembled WGS sequence"/>
</dbReference>
<feature type="chain" id="PRO_5005807004" evidence="4">
    <location>
        <begin position="23"/>
        <end position="184"/>
    </location>
</feature>
<dbReference type="PROSITE" id="PS51352">
    <property type="entry name" value="THIOREDOXIN_2"/>
    <property type="match status" value="1"/>
</dbReference>
<dbReference type="InterPro" id="IPR036249">
    <property type="entry name" value="Thioredoxin-like_sf"/>
</dbReference>
<feature type="signal peptide" evidence="4">
    <location>
        <begin position="1"/>
        <end position="22"/>
    </location>
</feature>
<sequence length="184" mass="19941">MLEKLRLALYGLALTLATPALALDPALLIGEMETLEPVESYTPAITGYLREDGSTGDLSDYAGKVVVLNFWATWCGPCKAEMPSLQALQDELGPEGLDVVTVAFGRHNPAAMRDFWDDAGITSLPLYLDPQTELARGLEVRGLPHSFVIGRDGRILAQLIGDADWSAPETLAVIRAYLEDEAPE</sequence>
<evidence type="ECO:0000256" key="1">
    <source>
        <dbReference type="ARBA" id="ARBA00004196"/>
    </source>
</evidence>
<dbReference type="Gene3D" id="3.40.30.10">
    <property type="entry name" value="Glutaredoxin"/>
    <property type="match status" value="1"/>
</dbReference>
<dbReference type="STRING" id="282197.SAMN04488517_102615"/>
<keyword evidence="7" id="KW-1185">Reference proteome</keyword>
<dbReference type="SUPFAM" id="SSF52833">
    <property type="entry name" value="Thioredoxin-like"/>
    <property type="match status" value="1"/>
</dbReference>
<dbReference type="OrthoDB" id="9799347at2"/>
<accession>A0A0M6XRM4</accession>
<evidence type="ECO:0000256" key="2">
    <source>
        <dbReference type="ARBA" id="ARBA00022748"/>
    </source>
</evidence>
<evidence type="ECO:0000313" key="6">
    <source>
        <dbReference type="EMBL" id="CTQ33779.1"/>
    </source>
</evidence>
<comment type="subcellular location">
    <subcellularLocation>
        <location evidence="1">Cell envelope</location>
    </subcellularLocation>
</comment>
<keyword evidence="3" id="KW-0676">Redox-active center</keyword>
<keyword evidence="4" id="KW-0732">Signal</keyword>
<dbReference type="RefSeq" id="WP_055683148.1">
    <property type="nucleotide sequence ID" value="NZ_CXPG01000020.1"/>
</dbReference>
<dbReference type="GO" id="GO:0030313">
    <property type="term" value="C:cell envelope"/>
    <property type="evidence" value="ECO:0007669"/>
    <property type="project" value="UniProtKB-SubCell"/>
</dbReference>
<dbReference type="PROSITE" id="PS00194">
    <property type="entry name" value="THIOREDOXIN_1"/>
    <property type="match status" value="1"/>
</dbReference>
<dbReference type="GO" id="GO:0015036">
    <property type="term" value="F:disulfide oxidoreductase activity"/>
    <property type="evidence" value="ECO:0007669"/>
    <property type="project" value="UniProtKB-ARBA"/>
</dbReference>
<dbReference type="PANTHER" id="PTHR42852:SF13">
    <property type="entry name" value="PROTEIN DIPZ"/>
    <property type="match status" value="1"/>
</dbReference>
<evidence type="ECO:0000256" key="4">
    <source>
        <dbReference type="SAM" id="SignalP"/>
    </source>
</evidence>
<reference evidence="6 7" key="1">
    <citation type="submission" date="2015-07" db="EMBL/GenBank/DDBJ databases">
        <authorList>
            <person name="Noorani M."/>
        </authorList>
    </citation>
    <scope>NUCLEOTIDE SEQUENCE [LARGE SCALE GENOMIC DNA]</scope>
    <source>
        <strain evidence="6 7">CECT 5088</strain>
    </source>
</reference>
<evidence type="ECO:0000256" key="3">
    <source>
        <dbReference type="ARBA" id="ARBA00023284"/>
    </source>
</evidence>
<name>A0A0M6XRM4_9RHOB</name>
<dbReference type="InterPro" id="IPR017937">
    <property type="entry name" value="Thioredoxin_CS"/>
</dbReference>
<protein>
    <submittedName>
        <fullName evidence="6">Cytochrome c biogenesis protein TlpA</fullName>
    </submittedName>
</protein>
<dbReference type="AlphaFoldDB" id="A0A0M6XRM4"/>
<dbReference type="EMBL" id="CXPG01000020">
    <property type="protein sequence ID" value="CTQ33779.1"/>
    <property type="molecule type" value="Genomic_DNA"/>
</dbReference>
<proteinExistence type="predicted"/>
<organism evidence="6 7">
    <name type="scientific">Jannaschia rubra</name>
    <dbReference type="NCBI Taxonomy" id="282197"/>
    <lineage>
        <taxon>Bacteria</taxon>
        <taxon>Pseudomonadati</taxon>
        <taxon>Pseudomonadota</taxon>
        <taxon>Alphaproteobacteria</taxon>
        <taxon>Rhodobacterales</taxon>
        <taxon>Roseobacteraceae</taxon>
        <taxon>Jannaschia</taxon>
    </lineage>
</organism>
<feature type="domain" description="Thioredoxin" evidence="5">
    <location>
        <begin position="12"/>
        <end position="179"/>
    </location>
</feature>
<dbReference type="PANTHER" id="PTHR42852">
    <property type="entry name" value="THIOL:DISULFIDE INTERCHANGE PROTEIN DSBE"/>
    <property type="match status" value="1"/>
</dbReference>
<dbReference type="InterPro" id="IPR013740">
    <property type="entry name" value="Redoxin"/>
</dbReference>
<dbReference type="GO" id="GO:0017004">
    <property type="term" value="P:cytochrome complex assembly"/>
    <property type="evidence" value="ECO:0007669"/>
    <property type="project" value="UniProtKB-KW"/>
</dbReference>
<dbReference type="CDD" id="cd02966">
    <property type="entry name" value="TlpA_like_family"/>
    <property type="match status" value="1"/>
</dbReference>
<evidence type="ECO:0000313" key="7">
    <source>
        <dbReference type="Proteomes" id="UP000048908"/>
    </source>
</evidence>
<evidence type="ECO:0000259" key="5">
    <source>
        <dbReference type="PROSITE" id="PS51352"/>
    </source>
</evidence>
<dbReference type="InterPro" id="IPR013766">
    <property type="entry name" value="Thioredoxin_domain"/>
</dbReference>